<keyword evidence="2" id="KW-1185">Reference proteome</keyword>
<sequence length="180" mass="21367">MDIDQHAEESHPHSGWWSDLFWKDNTCKEATKGFAKYLHYPSGRFRTGMFPALGSQRIFQLNLCPYMQPWEKIPYHPDFPDIQDWDRADTAIDWPYFEREVEYAKKEGKHLPELRSHDHLNKQVEVPIDDSVVEQWRTRFQELEAKEREKGVELIFVLLDGFLLFYDPVSLSGMSPKYVS</sequence>
<evidence type="ECO:0000313" key="1">
    <source>
        <dbReference type="EMBL" id="KAJ9111391.1"/>
    </source>
</evidence>
<dbReference type="EMBL" id="JASBWR010000008">
    <property type="protein sequence ID" value="KAJ9111391.1"/>
    <property type="molecule type" value="Genomic_DNA"/>
</dbReference>
<evidence type="ECO:0000313" key="2">
    <source>
        <dbReference type="Proteomes" id="UP001241377"/>
    </source>
</evidence>
<proteinExistence type="predicted"/>
<gene>
    <name evidence="1" type="ORF">QFC19_001160</name>
</gene>
<comment type="caution">
    <text evidence="1">The sequence shown here is derived from an EMBL/GenBank/DDBJ whole genome shotgun (WGS) entry which is preliminary data.</text>
</comment>
<dbReference type="Proteomes" id="UP001241377">
    <property type="component" value="Unassembled WGS sequence"/>
</dbReference>
<accession>A0ACC2WJW9</accession>
<organism evidence="1 2">
    <name type="scientific">Naganishia cerealis</name>
    <dbReference type="NCBI Taxonomy" id="610337"/>
    <lineage>
        <taxon>Eukaryota</taxon>
        <taxon>Fungi</taxon>
        <taxon>Dikarya</taxon>
        <taxon>Basidiomycota</taxon>
        <taxon>Agaricomycotina</taxon>
        <taxon>Tremellomycetes</taxon>
        <taxon>Filobasidiales</taxon>
        <taxon>Filobasidiaceae</taxon>
        <taxon>Naganishia</taxon>
    </lineage>
</organism>
<reference evidence="1" key="1">
    <citation type="submission" date="2023-04" db="EMBL/GenBank/DDBJ databases">
        <title>Draft Genome sequencing of Naganishia species isolated from polar environments using Oxford Nanopore Technology.</title>
        <authorList>
            <person name="Leo P."/>
            <person name="Venkateswaran K."/>
        </authorList>
    </citation>
    <scope>NUCLEOTIDE SEQUENCE</scope>
    <source>
        <strain evidence="1">MNA-CCFEE 5261</strain>
    </source>
</reference>
<name>A0ACC2WJW9_9TREE</name>
<protein>
    <submittedName>
        <fullName evidence="1">Uncharacterized protein</fullName>
    </submittedName>
</protein>